<reference evidence="6" key="1">
    <citation type="journal article" date="2019" name="Int. J. Syst. Evol. Microbiol.">
        <title>The Global Catalogue of Microorganisms (GCM) 10K type strain sequencing project: providing services to taxonomists for standard genome sequencing and annotation.</title>
        <authorList>
            <consortium name="The Broad Institute Genomics Platform"/>
            <consortium name="The Broad Institute Genome Sequencing Center for Infectious Disease"/>
            <person name="Wu L."/>
            <person name="Ma J."/>
        </authorList>
    </citation>
    <scope>NUCLEOTIDE SEQUENCE [LARGE SCALE GENOMIC DNA]</scope>
    <source>
        <strain evidence="6">JCM 17338</strain>
    </source>
</reference>
<dbReference type="Proteomes" id="UP001501081">
    <property type="component" value="Unassembled WGS sequence"/>
</dbReference>
<evidence type="ECO:0000256" key="1">
    <source>
        <dbReference type="ARBA" id="ARBA00010164"/>
    </source>
</evidence>
<protein>
    <submittedName>
        <fullName evidence="5">HipA domain-containing protein</fullName>
    </submittedName>
</protein>
<name>A0ABP7NWR5_9SPHI</name>
<dbReference type="PANTHER" id="PTHR37419">
    <property type="entry name" value="SERINE/THREONINE-PROTEIN KINASE TOXIN HIPA"/>
    <property type="match status" value="1"/>
</dbReference>
<evidence type="ECO:0000313" key="6">
    <source>
        <dbReference type="Proteomes" id="UP001501081"/>
    </source>
</evidence>
<comment type="caution">
    <text evidence="5">The sequence shown here is derived from an EMBL/GenBank/DDBJ whole genome shotgun (WGS) entry which is preliminary data.</text>
</comment>
<proteinExistence type="inferred from homology"/>
<keyword evidence="3" id="KW-0418">Kinase</keyword>
<dbReference type="RefSeq" id="WP_344764998.1">
    <property type="nucleotide sequence ID" value="NZ_BAABAK010000003.1"/>
</dbReference>
<dbReference type="PANTHER" id="PTHR37419:SF1">
    <property type="entry name" value="SERINE_THREONINE-PROTEIN KINASE TOXIN HIPA"/>
    <property type="match status" value="1"/>
</dbReference>
<evidence type="ECO:0000256" key="3">
    <source>
        <dbReference type="ARBA" id="ARBA00022777"/>
    </source>
</evidence>
<organism evidence="5 6">
    <name type="scientific">Pedobacter ginsengiterrae</name>
    <dbReference type="NCBI Taxonomy" id="871696"/>
    <lineage>
        <taxon>Bacteria</taxon>
        <taxon>Pseudomonadati</taxon>
        <taxon>Bacteroidota</taxon>
        <taxon>Sphingobacteriia</taxon>
        <taxon>Sphingobacteriales</taxon>
        <taxon>Sphingobacteriaceae</taxon>
        <taxon>Pedobacter</taxon>
    </lineage>
</organism>
<evidence type="ECO:0000259" key="4">
    <source>
        <dbReference type="Pfam" id="PF07804"/>
    </source>
</evidence>
<dbReference type="InterPro" id="IPR052028">
    <property type="entry name" value="HipA_Ser/Thr_kinase"/>
</dbReference>
<keyword evidence="2" id="KW-0808">Transferase</keyword>
<dbReference type="Gene3D" id="1.10.1070.20">
    <property type="match status" value="1"/>
</dbReference>
<keyword evidence="6" id="KW-1185">Reference proteome</keyword>
<evidence type="ECO:0000313" key="5">
    <source>
        <dbReference type="EMBL" id="GAA3955682.1"/>
    </source>
</evidence>
<feature type="domain" description="HipA-like C-terminal" evidence="4">
    <location>
        <begin position="57"/>
        <end position="292"/>
    </location>
</feature>
<dbReference type="Pfam" id="PF07804">
    <property type="entry name" value="HipA_C"/>
    <property type="match status" value="1"/>
</dbReference>
<comment type="similarity">
    <text evidence="1">Belongs to the HipA Ser/Thr kinase family.</text>
</comment>
<accession>A0ABP7NWR5</accession>
<dbReference type="EMBL" id="BAABAK010000003">
    <property type="protein sequence ID" value="GAA3955682.1"/>
    <property type="molecule type" value="Genomic_DNA"/>
</dbReference>
<gene>
    <name evidence="5" type="ORF">GCM10022246_07160</name>
</gene>
<dbReference type="InterPro" id="IPR012893">
    <property type="entry name" value="HipA-like_C"/>
</dbReference>
<sequence>MEIKTDPGTLASGFETYSPLALRRLFGGKVVSHILPYLSPDKNEKDAEIFLENRKRISISGVQEKLSMIRTGKTLRLTKEGEQGTYLLKPIPRDVRFPSQVPANEHLTMQIAKQVYGLQTAENALIFFESGEPAYITLRFDVKPDGKKWRMEDFASLAGKVSADGSPDYKYDYNYESIAALIRQFVPAWRIEMEKFFALVLFNYLFSNGDAHLKNFSLLETQQGDFILAPAYDLLNTKIHVNDANFGLNGGLFADNYQSAYRRNHGHVAGSDFREFAKRIGIQEKRVDKLLLPFAQKQGQVEQLIENSYLLAAQKKTYLLNYNRKRKLLSC</sequence>
<evidence type="ECO:0000256" key="2">
    <source>
        <dbReference type="ARBA" id="ARBA00022679"/>
    </source>
</evidence>